<evidence type="ECO:0000259" key="19">
    <source>
        <dbReference type="PROSITE" id="PS50026"/>
    </source>
</evidence>
<evidence type="ECO:0000256" key="10">
    <source>
        <dbReference type="ARBA" id="ARBA00022989"/>
    </source>
</evidence>
<feature type="region of interest" description="Disordered" evidence="15">
    <location>
        <begin position="1508"/>
        <end position="1534"/>
    </location>
</feature>
<dbReference type="InterPro" id="IPR003585">
    <property type="entry name" value="Neurexin-like"/>
</dbReference>
<evidence type="ECO:0000256" key="11">
    <source>
        <dbReference type="ARBA" id="ARBA00023136"/>
    </source>
</evidence>
<feature type="transmembrane region" description="Helical" evidence="16">
    <location>
        <begin position="1460"/>
        <end position="1480"/>
    </location>
</feature>
<evidence type="ECO:0000256" key="17">
    <source>
        <dbReference type="SAM" id="SignalP"/>
    </source>
</evidence>
<dbReference type="FunFam" id="2.60.120.200:FF:000005">
    <property type="entry name" value="neurexin-1 isoform X1"/>
    <property type="match status" value="1"/>
</dbReference>
<dbReference type="InterPro" id="IPR050372">
    <property type="entry name" value="Neurexin-related_CASP"/>
</dbReference>
<keyword evidence="8" id="KW-0106">Calcium</keyword>
<dbReference type="SMART" id="SM00181">
    <property type="entry name" value="EGF"/>
    <property type="match status" value="3"/>
</dbReference>
<dbReference type="PROSITE" id="PS50026">
    <property type="entry name" value="EGF_3"/>
    <property type="match status" value="3"/>
</dbReference>
<keyword evidence="10 16" id="KW-1133">Transmembrane helix</keyword>
<comment type="caution">
    <text evidence="14">Lacks conserved residue(s) required for the propagation of feature annotation.</text>
</comment>
<keyword evidence="12" id="KW-1015">Disulfide bond</keyword>
<evidence type="ECO:0008006" key="22">
    <source>
        <dbReference type="Google" id="ProtNLM"/>
    </source>
</evidence>
<feature type="domain" description="EGF-like" evidence="19">
    <location>
        <begin position="626"/>
        <end position="663"/>
    </location>
</feature>
<feature type="domain" description="Laminin G" evidence="18">
    <location>
        <begin position="19"/>
        <end position="194"/>
    </location>
</feature>
<dbReference type="CDD" id="cd00054">
    <property type="entry name" value="EGF_CA"/>
    <property type="match status" value="2"/>
</dbReference>
<keyword evidence="7" id="KW-0677">Repeat</keyword>
<proteinExistence type="inferred from homology"/>
<dbReference type="SUPFAM" id="SSF49899">
    <property type="entry name" value="Concanavalin A-like lectins/glucanases"/>
    <property type="match status" value="6"/>
</dbReference>
<evidence type="ECO:0000256" key="1">
    <source>
        <dbReference type="ARBA" id="ARBA00004479"/>
    </source>
</evidence>
<dbReference type="FunFam" id="2.10.25.10:FF:000029">
    <property type="entry name" value="neurexin-1 isoform X1"/>
    <property type="match status" value="1"/>
</dbReference>
<dbReference type="Pfam" id="PF02210">
    <property type="entry name" value="Laminin_G_2"/>
    <property type="match status" value="6"/>
</dbReference>
<dbReference type="GO" id="GO:0016020">
    <property type="term" value="C:membrane"/>
    <property type="evidence" value="ECO:0007669"/>
    <property type="project" value="UniProtKB-SubCell"/>
</dbReference>
<dbReference type="FunFam" id="2.60.120.200:FF:000004">
    <property type="entry name" value="neurexin-1 isoform X1"/>
    <property type="match status" value="1"/>
</dbReference>
<evidence type="ECO:0000313" key="21">
    <source>
        <dbReference type="Proteomes" id="UP000472276"/>
    </source>
</evidence>
<dbReference type="GO" id="GO:0046872">
    <property type="term" value="F:metal ion binding"/>
    <property type="evidence" value="ECO:0007669"/>
    <property type="project" value="UniProtKB-KW"/>
</dbReference>
<feature type="signal peptide" evidence="17">
    <location>
        <begin position="1"/>
        <end position="19"/>
    </location>
</feature>
<dbReference type="FunFam" id="2.60.120.200:FF:000003">
    <property type="entry name" value="neurexin-1 isoform X1"/>
    <property type="match status" value="1"/>
</dbReference>
<dbReference type="FunFam" id="2.60.120.200:FF:000007">
    <property type="entry name" value="neurexin-1 isoform X1"/>
    <property type="match status" value="1"/>
</dbReference>
<dbReference type="Gene3D" id="2.60.120.200">
    <property type="match status" value="6"/>
</dbReference>
<name>A0A668SMD3_OREAU</name>
<dbReference type="FunFam" id="2.60.120.200:FF:000001">
    <property type="entry name" value="neurexin-1 isoform X1"/>
    <property type="match status" value="1"/>
</dbReference>
<evidence type="ECO:0000256" key="8">
    <source>
        <dbReference type="ARBA" id="ARBA00022837"/>
    </source>
</evidence>
<feature type="region of interest" description="Disordered" evidence="15">
    <location>
        <begin position="1306"/>
        <end position="1325"/>
    </location>
</feature>
<dbReference type="PANTHER" id="PTHR15036:SF57">
    <property type="entry name" value="NEUREXIN-3"/>
    <property type="match status" value="1"/>
</dbReference>
<evidence type="ECO:0000256" key="6">
    <source>
        <dbReference type="ARBA" id="ARBA00022729"/>
    </source>
</evidence>
<evidence type="ECO:0000256" key="4">
    <source>
        <dbReference type="ARBA" id="ARBA00022692"/>
    </source>
</evidence>
<keyword evidence="3 14" id="KW-0245">EGF-like domain</keyword>
<dbReference type="Proteomes" id="UP000472276">
    <property type="component" value="Unassembled WGS sequence"/>
</dbReference>
<gene>
    <name evidence="20" type="primary">nrxn3a</name>
</gene>
<dbReference type="InterPro" id="IPR013320">
    <property type="entry name" value="ConA-like_dom_sf"/>
</dbReference>
<evidence type="ECO:0000256" key="15">
    <source>
        <dbReference type="SAM" id="MobiDB-lite"/>
    </source>
</evidence>
<dbReference type="InterPro" id="IPR001791">
    <property type="entry name" value="Laminin_G"/>
</dbReference>
<dbReference type="Ensembl" id="ENSOABT00000016073.2">
    <property type="protein sequence ID" value="ENSOABP00000015581.2"/>
    <property type="gene ID" value="ENSOABG00000006597.2"/>
</dbReference>
<evidence type="ECO:0000256" key="14">
    <source>
        <dbReference type="PROSITE-ProRule" id="PRU00076"/>
    </source>
</evidence>
<comment type="similarity">
    <text evidence="2">Belongs to the neurexin family.</text>
</comment>
<feature type="chain" id="PRO_5044302708" description="Neurexin 3a" evidence="17">
    <location>
        <begin position="20"/>
        <end position="1534"/>
    </location>
</feature>
<comment type="function">
    <text evidence="13">Neuronal cell surface protein that may be involved in cell recognition and cell adhesion.</text>
</comment>
<dbReference type="SMART" id="SM00282">
    <property type="entry name" value="LamG"/>
    <property type="match status" value="6"/>
</dbReference>
<keyword evidence="4 16" id="KW-0812">Transmembrane</keyword>
<keyword evidence="9" id="KW-0130">Cell adhesion</keyword>
<feature type="domain" description="Laminin G" evidence="18">
    <location>
        <begin position="240"/>
        <end position="422"/>
    </location>
</feature>
<feature type="domain" description="Laminin G" evidence="18">
    <location>
        <begin position="854"/>
        <end position="1029"/>
    </location>
</feature>
<dbReference type="InterPro" id="IPR000742">
    <property type="entry name" value="EGF"/>
</dbReference>
<dbReference type="PANTHER" id="PTHR15036">
    <property type="entry name" value="PIKACHURIN-LIKE PROTEIN"/>
    <property type="match status" value="1"/>
</dbReference>
<evidence type="ECO:0000259" key="18">
    <source>
        <dbReference type="PROSITE" id="PS50025"/>
    </source>
</evidence>
<accession>A0A668SMD3</accession>
<sequence>MDLVGFSIRLHVFLSTCLGLEFLGTPGQWARYLRWDASTRGDLSFQFKTEASDALLLYFDDGGYCDFLQLSVAEGLLQLRFSIDCAETTVVSDRQVDDSSWHFATLSRYNLRTVLVLDGQAKAGEVKPQRQFMKIVSDLFLGGVPQDIRSGALTLPTVRNMQPFSGTITDLKYGISQPLFLGSLNVPLESEGWCTVNPCENGGMCTVVDGEPVCDCSKTEYKGRFCREGNINLAILEENVATFRGSEYFCYDLSQNPIQSSSDEITLSFKTWQRNGLILHTGKSADYVNLALKDGAVSLVINLGSGAFEAIVEPVKGKFNDNSWHDVKVTRNLRQVTISVDGILTTTGYTQEDYTMLGSDDFFYVGGSPSTADLPGSPVSNNFMGCLKEVVYKNNDIRLELSRLARIVDPKMKIQGEVSYKCENVATLDPISFETPEAYISLPKWNTKRMGSISFDFRTTEPNGLILFTHGKPQERKDAARSQKNTKVDFFAVELLDGSLYLLLDMGSGTIKVKATQTKVNDGAWYHVDIQRDGRSGTISVNSRRTPFTASGESEILDLEGDMYLGGLPTDRTNLILPTELWTAMLNYGYVGCIRDLFIDGRSKDIRQIAEAQNGAGIKPSCNKQPGKQCESYPCKNRGVCKEGWNRFICDCTGTGYWSRTCEREASILSYDGSMYMKVVMPTIMHTEAEDVSLRFRSQRAYGLLMATTSRDSADTLRLELDGSRVKLTVNLDCIRINCNSSKGPETLYAGQKLNDNEWHTVRVVRRGKTYKLTVDDDVAEGQMVGDHTRLEFHNIETGIMTERRFVSSIPSSFIGHLQSLRFNGMLYIDLCKNGDIDYCELNARFGIRSIIADPVTFKSKSSYLSLATLQAYTSMHLFFQFKTTSPDGFILFNSGDGNDFIAVELVKGYIHYVFDLGNGPNLIKGKSERALNDNQWHNVAITRDNSNTHTLKVDATATSQSINGAKNLDLKGDLFIAGLGPGMYGNLPKLVASREGFQGCLASVDLNGRLPDLLNDALFRSGQIERGCEGPSTTCQEDSCANMGICIQQWENYTCDCSMTSYTGTQCNDPGTTYIFGKGGGLITFNWPANERPSTRTDRLTVGFSTSLKDGILVRIDSAPGLGDYLMLHIQQGKIGVTFNIGTVDISVQESSTPVNDGKYHVVRFTRNGGNATLQVDNWSINEHFPPGNSDIERYQMANKKIPFKFARPVEEWLQEKGRQLTIFNTQATVAIGGSDRGRPFQGQLSGLYYNGLKVLNMAAEGNPNIKINGSVRLVGDVPSVAGSARTTAMSPEMTTTFIETTTMMSTTTTRKHRSSSTRSSLSCHPTDDEDFYSTFFLVTDKTLSTSGFQGDYKANAPKTFIRNKPSISRRSRTTTITIARTADQSPGKTNNRELKPRPDLALLPLPTSFEVDSTKLRGPLITSPMFRNIPTALPTEPGVRRVPGPSEVVRESSSTTGMVIGIVAAAALCILILLYAMYKYRNRDEGSYQVDESRNYITNSAVQSNGAVVKDKQQSLKGSNKRQKNKDKEYYV</sequence>
<evidence type="ECO:0000256" key="13">
    <source>
        <dbReference type="ARBA" id="ARBA00054347"/>
    </source>
</evidence>
<evidence type="ECO:0000256" key="2">
    <source>
        <dbReference type="ARBA" id="ARBA00010241"/>
    </source>
</evidence>
<evidence type="ECO:0000256" key="5">
    <source>
        <dbReference type="ARBA" id="ARBA00022723"/>
    </source>
</evidence>
<dbReference type="Gene3D" id="2.10.25.10">
    <property type="entry name" value="Laminin"/>
    <property type="match status" value="3"/>
</dbReference>
<evidence type="ECO:0000256" key="3">
    <source>
        <dbReference type="ARBA" id="ARBA00022536"/>
    </source>
</evidence>
<comment type="subcellular location">
    <subcellularLocation>
        <location evidence="1">Membrane</location>
        <topology evidence="1">Single-pass type I membrane protein</topology>
    </subcellularLocation>
</comment>
<keyword evidence="21" id="KW-1185">Reference proteome</keyword>
<organism evidence="20 21">
    <name type="scientific">Oreochromis aureus</name>
    <name type="common">Israeli tilapia</name>
    <name type="synonym">Chromis aureus</name>
    <dbReference type="NCBI Taxonomy" id="47969"/>
    <lineage>
        <taxon>Eukaryota</taxon>
        <taxon>Metazoa</taxon>
        <taxon>Chordata</taxon>
        <taxon>Craniata</taxon>
        <taxon>Vertebrata</taxon>
        <taxon>Euteleostomi</taxon>
        <taxon>Actinopterygii</taxon>
        <taxon>Neopterygii</taxon>
        <taxon>Teleostei</taxon>
        <taxon>Neoteleostei</taxon>
        <taxon>Acanthomorphata</taxon>
        <taxon>Ovalentaria</taxon>
        <taxon>Cichlomorphae</taxon>
        <taxon>Cichliformes</taxon>
        <taxon>Cichlidae</taxon>
        <taxon>African cichlids</taxon>
        <taxon>Pseudocrenilabrinae</taxon>
        <taxon>Oreochromini</taxon>
        <taxon>Oreochromis</taxon>
    </lineage>
</organism>
<dbReference type="CDD" id="cd00110">
    <property type="entry name" value="LamG"/>
    <property type="match status" value="6"/>
</dbReference>
<keyword evidence="5" id="KW-0479">Metal-binding</keyword>
<evidence type="ECO:0000256" key="12">
    <source>
        <dbReference type="ARBA" id="ARBA00023157"/>
    </source>
</evidence>
<protein>
    <recommendedName>
        <fullName evidence="22">Neurexin 3a</fullName>
    </recommendedName>
</protein>
<evidence type="ECO:0000256" key="16">
    <source>
        <dbReference type="SAM" id="Phobius"/>
    </source>
</evidence>
<feature type="domain" description="Laminin G" evidence="18">
    <location>
        <begin position="429"/>
        <end position="622"/>
    </location>
</feature>
<feature type="domain" description="Laminin G" evidence="18">
    <location>
        <begin position="668"/>
        <end position="840"/>
    </location>
</feature>
<reference evidence="20" key="2">
    <citation type="submission" date="2025-09" db="UniProtKB">
        <authorList>
            <consortium name="Ensembl"/>
        </authorList>
    </citation>
    <scope>IDENTIFICATION</scope>
</reference>
<keyword evidence="6 17" id="KW-0732">Signal</keyword>
<dbReference type="SMART" id="SM00294">
    <property type="entry name" value="4.1m"/>
    <property type="match status" value="1"/>
</dbReference>
<evidence type="ECO:0000256" key="9">
    <source>
        <dbReference type="ARBA" id="ARBA00022889"/>
    </source>
</evidence>
<dbReference type="PROSITE" id="PS50025">
    <property type="entry name" value="LAM_G_DOMAIN"/>
    <property type="match status" value="6"/>
</dbReference>
<keyword evidence="11 16" id="KW-0472">Membrane</keyword>
<evidence type="ECO:0000313" key="20">
    <source>
        <dbReference type="Ensembl" id="ENSOABP00000015581.2"/>
    </source>
</evidence>
<evidence type="ECO:0000256" key="7">
    <source>
        <dbReference type="ARBA" id="ARBA00022737"/>
    </source>
</evidence>
<dbReference type="FunFam" id="2.10.25.10:FF:000015">
    <property type="entry name" value="neurexin-1 isoform X1"/>
    <property type="match status" value="1"/>
</dbReference>
<feature type="domain" description="EGF-like" evidence="19">
    <location>
        <begin position="1032"/>
        <end position="1069"/>
    </location>
</feature>
<dbReference type="GO" id="GO:0007155">
    <property type="term" value="P:cell adhesion"/>
    <property type="evidence" value="ECO:0007669"/>
    <property type="project" value="UniProtKB-KW"/>
</dbReference>
<feature type="domain" description="EGF-like" evidence="19">
    <location>
        <begin position="190"/>
        <end position="227"/>
    </location>
</feature>
<feature type="domain" description="Laminin G" evidence="18">
    <location>
        <begin position="1073"/>
        <end position="1273"/>
    </location>
</feature>
<reference evidence="20" key="1">
    <citation type="submission" date="2025-08" db="UniProtKB">
        <authorList>
            <consortium name="Ensembl"/>
        </authorList>
    </citation>
    <scope>IDENTIFICATION</scope>
</reference>